<dbReference type="GO" id="GO:0004519">
    <property type="term" value="F:endonuclease activity"/>
    <property type="evidence" value="ECO:0007669"/>
    <property type="project" value="UniProtKB-KW"/>
</dbReference>
<evidence type="ECO:0000313" key="1">
    <source>
        <dbReference type="EMBL" id="DAD93068.1"/>
    </source>
</evidence>
<keyword evidence="1" id="KW-0378">Hydrolase</keyword>
<organism evidence="1">
    <name type="scientific">Siphoviridae sp. ctHEr2</name>
    <dbReference type="NCBI Taxonomy" id="2826229"/>
    <lineage>
        <taxon>Viruses</taxon>
        <taxon>Duplodnaviria</taxon>
        <taxon>Heunggongvirae</taxon>
        <taxon>Uroviricota</taxon>
        <taxon>Caudoviricetes</taxon>
    </lineage>
</organism>
<dbReference type="EMBL" id="BK015152">
    <property type="protein sequence ID" value="DAD93068.1"/>
    <property type="molecule type" value="Genomic_DNA"/>
</dbReference>
<sequence>MSKHRTYSDLIRLDTYEERYNYLKLLGTPGRETFGFARRINQAFYQSKEWRKARLRVIARDGGYDMGVEGYPTGPAPIVHHMNPLIEDDIVSGDPAIFDPEFLICVSHNTHNAIHYGSFDLLPQPVVDRAPGDTAPWRQK</sequence>
<keyword evidence="1" id="KW-0540">Nuclease</keyword>
<protein>
    <submittedName>
        <fullName evidence="1">HNH endonuclease bacteriophage, HNH Endonuclease, DNA.52A</fullName>
    </submittedName>
</protein>
<keyword evidence="1" id="KW-0255">Endonuclease</keyword>
<reference evidence="1" key="1">
    <citation type="journal article" date="2021" name="Proc. Natl. Acad. Sci. U.S.A.">
        <title>A Catalog of Tens of Thousands of Viruses from Human Metagenomes Reveals Hidden Associations with Chronic Diseases.</title>
        <authorList>
            <person name="Tisza M.J."/>
            <person name="Buck C.B."/>
        </authorList>
    </citation>
    <scope>NUCLEOTIDE SEQUENCE</scope>
    <source>
        <strain evidence="1">CtHEr2</strain>
    </source>
</reference>
<proteinExistence type="predicted"/>
<accession>A0A8S5NF90</accession>
<name>A0A8S5NF90_9CAUD</name>